<name>A0A9X2SC12_9BACL</name>
<feature type="transmembrane region" description="Helical" evidence="1">
    <location>
        <begin position="45"/>
        <end position="64"/>
    </location>
</feature>
<proteinExistence type="predicted"/>
<dbReference type="Proteomes" id="UP001141950">
    <property type="component" value="Unassembled WGS sequence"/>
</dbReference>
<organism evidence="2 3">
    <name type="scientific">Paenibacillus soyae</name>
    <dbReference type="NCBI Taxonomy" id="2969249"/>
    <lineage>
        <taxon>Bacteria</taxon>
        <taxon>Bacillati</taxon>
        <taxon>Bacillota</taxon>
        <taxon>Bacilli</taxon>
        <taxon>Bacillales</taxon>
        <taxon>Paenibacillaceae</taxon>
        <taxon>Paenibacillus</taxon>
    </lineage>
</organism>
<feature type="transmembrane region" description="Helical" evidence="1">
    <location>
        <begin position="7"/>
        <end position="33"/>
    </location>
</feature>
<dbReference type="EMBL" id="JANIPJ010000015">
    <property type="protein sequence ID" value="MCR2806213.1"/>
    <property type="molecule type" value="Genomic_DNA"/>
</dbReference>
<accession>A0A9X2SC12</accession>
<keyword evidence="1" id="KW-1133">Transmembrane helix</keyword>
<dbReference type="RefSeq" id="WP_257449429.1">
    <property type="nucleotide sequence ID" value="NZ_JANIPJ010000015.1"/>
</dbReference>
<dbReference type="AlphaFoldDB" id="A0A9X2SC12"/>
<dbReference type="InterPro" id="IPR046001">
    <property type="entry name" value="DUF5957"/>
</dbReference>
<reference evidence="2" key="1">
    <citation type="submission" date="2022-08" db="EMBL/GenBank/DDBJ databases">
        <title>The genomic sequence of strain Paenibacillus sp. SCIV0701.</title>
        <authorList>
            <person name="Zhao H."/>
        </authorList>
    </citation>
    <scope>NUCLEOTIDE SEQUENCE</scope>
    <source>
        <strain evidence="2">SCIV0701</strain>
    </source>
</reference>
<gene>
    <name evidence="2" type="ORF">NQZ67_20230</name>
</gene>
<keyword evidence="1" id="KW-0472">Membrane</keyword>
<keyword evidence="3" id="KW-1185">Reference proteome</keyword>
<evidence type="ECO:0000313" key="2">
    <source>
        <dbReference type="EMBL" id="MCR2806213.1"/>
    </source>
</evidence>
<protein>
    <submittedName>
        <fullName evidence="2">DUF5957 family protein</fullName>
    </submittedName>
</protein>
<evidence type="ECO:0000256" key="1">
    <source>
        <dbReference type="SAM" id="Phobius"/>
    </source>
</evidence>
<evidence type="ECO:0000313" key="3">
    <source>
        <dbReference type="Proteomes" id="UP001141950"/>
    </source>
</evidence>
<comment type="caution">
    <text evidence="2">The sequence shown here is derived from an EMBL/GenBank/DDBJ whole genome shotgun (WGS) entry which is preliminary data.</text>
</comment>
<keyword evidence="1" id="KW-0812">Transmembrane</keyword>
<dbReference type="Pfam" id="PF19382">
    <property type="entry name" value="DUF5957"/>
    <property type="match status" value="1"/>
</dbReference>
<sequence length="75" mass="8193">MIRKTIWSIAALIGGFVLGIIVSELLAIAGLAMIGPTSWLRGLRYVPFIFAALGAASIWIWLPARKPSRETNKRA</sequence>